<evidence type="ECO:0000259" key="7">
    <source>
        <dbReference type="PROSITE" id="PS50109"/>
    </source>
</evidence>
<dbReference type="CDD" id="cd16922">
    <property type="entry name" value="HATPase_EvgS-ArcB-TorS-like"/>
    <property type="match status" value="1"/>
</dbReference>
<dbReference type="SMART" id="SM00086">
    <property type="entry name" value="PAC"/>
    <property type="match status" value="2"/>
</dbReference>
<keyword evidence="4 10" id="KW-0808">Transferase</keyword>
<dbReference type="EC" id="2.7.13.3" evidence="2"/>
<accession>A0A644WQB8</accession>
<evidence type="ECO:0000259" key="8">
    <source>
        <dbReference type="PROSITE" id="PS50112"/>
    </source>
</evidence>
<feature type="domain" description="Histidine kinase" evidence="7">
    <location>
        <begin position="273"/>
        <end position="489"/>
    </location>
</feature>
<dbReference type="SUPFAM" id="SSF55785">
    <property type="entry name" value="PYP-like sensor domain (PAS domain)"/>
    <property type="match status" value="2"/>
</dbReference>
<evidence type="ECO:0000259" key="9">
    <source>
        <dbReference type="PROSITE" id="PS50113"/>
    </source>
</evidence>
<dbReference type="GO" id="GO:0000155">
    <property type="term" value="F:phosphorelay sensor kinase activity"/>
    <property type="evidence" value="ECO:0007669"/>
    <property type="project" value="InterPro"/>
</dbReference>
<dbReference type="Gene3D" id="3.30.450.20">
    <property type="entry name" value="PAS domain"/>
    <property type="match status" value="2"/>
</dbReference>
<evidence type="ECO:0000256" key="2">
    <source>
        <dbReference type="ARBA" id="ARBA00012438"/>
    </source>
</evidence>
<dbReference type="Pfam" id="PF02518">
    <property type="entry name" value="HATPase_c"/>
    <property type="match status" value="1"/>
</dbReference>
<sequence length="490" mass="55057">MINDSFLNLSILEASPDGIVVTDLKGLVVRASQSAVNMFGFKCHSEVEGLNVLNFIDVKEHELVYECIAMMLRGDNGGAKEYTGVRVDGESFNLEINNNVIRDIEGEISGFIFITRDISERKKDAESLMRNNMIMEAIFEAVPGMIYLYDSDGNLVRWNKKHQQLTRYSQEEIAGKHVMDWFKDDPKSTEIIKEGIRQAFEEGFGEVEALLRRKDGERIPMYFTASGVEIEGKQYLAGIGVDLTEQRERESELIKATERAQDADRLKTAFLQNISHEIRTPLNSILGFLELINDPETDSISREDYIKIVTISGRRLLGIITDIISISSLQTGQERCIYSDVSLKLLLQNIYENYLIFAHEKGVDFVINAPEEDVVIITDESKLLQVIGNLLSNAFKFTERGYALLDCKVADGKVHFCVKDTGIGIKNEFINNIFNVFTQGDINLNRGYEGSGLGLSIAKAYINLMGGEIKVKSKFGEGSEFSFSLPVNIK</sequence>
<dbReference type="AlphaFoldDB" id="A0A644WQB8"/>
<dbReference type="SUPFAM" id="SSF47384">
    <property type="entry name" value="Homodimeric domain of signal transducing histidine kinase"/>
    <property type="match status" value="1"/>
</dbReference>
<dbReference type="CDD" id="cd00130">
    <property type="entry name" value="PAS"/>
    <property type="match status" value="2"/>
</dbReference>
<proteinExistence type="predicted"/>
<name>A0A644WQB8_9ZZZZ</name>
<dbReference type="PROSITE" id="PS50113">
    <property type="entry name" value="PAC"/>
    <property type="match status" value="2"/>
</dbReference>
<dbReference type="InterPro" id="IPR036097">
    <property type="entry name" value="HisK_dim/P_sf"/>
</dbReference>
<evidence type="ECO:0000256" key="6">
    <source>
        <dbReference type="ARBA" id="ARBA00023012"/>
    </source>
</evidence>
<keyword evidence="3" id="KW-0597">Phosphoprotein</keyword>
<dbReference type="InterPro" id="IPR050736">
    <property type="entry name" value="Sensor_HK_Regulatory"/>
</dbReference>
<evidence type="ECO:0000256" key="4">
    <source>
        <dbReference type="ARBA" id="ARBA00022679"/>
    </source>
</evidence>
<dbReference type="InterPro" id="IPR000700">
    <property type="entry name" value="PAS-assoc_C"/>
</dbReference>
<dbReference type="PANTHER" id="PTHR43711">
    <property type="entry name" value="TWO-COMPONENT HISTIDINE KINASE"/>
    <property type="match status" value="1"/>
</dbReference>
<gene>
    <name evidence="10" type="primary">rcsC_131</name>
    <name evidence="10" type="ORF">SDC9_52002</name>
</gene>
<dbReference type="SUPFAM" id="SSF55874">
    <property type="entry name" value="ATPase domain of HSP90 chaperone/DNA topoisomerase II/histidine kinase"/>
    <property type="match status" value="1"/>
</dbReference>
<keyword evidence="5 10" id="KW-0418">Kinase</keyword>
<dbReference type="InterPro" id="IPR036890">
    <property type="entry name" value="HATPase_C_sf"/>
</dbReference>
<dbReference type="InterPro" id="IPR003594">
    <property type="entry name" value="HATPase_dom"/>
</dbReference>
<dbReference type="InterPro" id="IPR003661">
    <property type="entry name" value="HisK_dim/P_dom"/>
</dbReference>
<comment type="catalytic activity">
    <reaction evidence="1">
        <text>ATP + protein L-histidine = ADP + protein N-phospho-L-histidine.</text>
        <dbReference type="EC" id="2.7.13.3"/>
    </reaction>
</comment>
<dbReference type="InterPro" id="IPR000014">
    <property type="entry name" value="PAS"/>
</dbReference>
<evidence type="ECO:0000313" key="10">
    <source>
        <dbReference type="EMBL" id="MPM05711.1"/>
    </source>
</evidence>
<dbReference type="NCBIfam" id="TIGR00229">
    <property type="entry name" value="sensory_box"/>
    <property type="match status" value="2"/>
</dbReference>
<evidence type="ECO:0000256" key="3">
    <source>
        <dbReference type="ARBA" id="ARBA00022553"/>
    </source>
</evidence>
<protein>
    <recommendedName>
        <fullName evidence="2">histidine kinase</fullName>
        <ecNumber evidence="2">2.7.13.3</ecNumber>
    </recommendedName>
</protein>
<dbReference type="Gene3D" id="3.30.565.10">
    <property type="entry name" value="Histidine kinase-like ATPase, C-terminal domain"/>
    <property type="match status" value="1"/>
</dbReference>
<dbReference type="PROSITE" id="PS50112">
    <property type="entry name" value="PAS"/>
    <property type="match status" value="2"/>
</dbReference>
<feature type="domain" description="PAS" evidence="8">
    <location>
        <begin position="131"/>
        <end position="203"/>
    </location>
</feature>
<comment type="caution">
    <text evidence="10">The sequence shown here is derived from an EMBL/GenBank/DDBJ whole genome shotgun (WGS) entry which is preliminary data.</text>
</comment>
<feature type="domain" description="PAC" evidence="9">
    <location>
        <begin position="205"/>
        <end position="255"/>
    </location>
</feature>
<dbReference type="EMBL" id="VSSQ01001158">
    <property type="protein sequence ID" value="MPM05711.1"/>
    <property type="molecule type" value="Genomic_DNA"/>
</dbReference>
<dbReference type="InterPro" id="IPR005467">
    <property type="entry name" value="His_kinase_dom"/>
</dbReference>
<dbReference type="SMART" id="SM00388">
    <property type="entry name" value="HisKA"/>
    <property type="match status" value="1"/>
</dbReference>
<dbReference type="GO" id="GO:0006355">
    <property type="term" value="P:regulation of DNA-templated transcription"/>
    <property type="evidence" value="ECO:0007669"/>
    <property type="project" value="InterPro"/>
</dbReference>
<keyword evidence="6" id="KW-0902">Two-component regulatory system</keyword>
<dbReference type="PROSITE" id="PS50109">
    <property type="entry name" value="HIS_KIN"/>
    <property type="match status" value="1"/>
</dbReference>
<dbReference type="SMART" id="SM00091">
    <property type="entry name" value="PAS"/>
    <property type="match status" value="2"/>
</dbReference>
<reference evidence="10" key="1">
    <citation type="submission" date="2019-08" db="EMBL/GenBank/DDBJ databases">
        <authorList>
            <person name="Kucharzyk K."/>
            <person name="Murdoch R.W."/>
            <person name="Higgins S."/>
            <person name="Loffler F."/>
        </authorList>
    </citation>
    <scope>NUCLEOTIDE SEQUENCE</scope>
</reference>
<dbReference type="Pfam" id="PF13426">
    <property type="entry name" value="PAS_9"/>
    <property type="match status" value="1"/>
</dbReference>
<dbReference type="InterPro" id="IPR001610">
    <property type="entry name" value="PAC"/>
</dbReference>
<dbReference type="PANTHER" id="PTHR43711:SF1">
    <property type="entry name" value="HISTIDINE KINASE 1"/>
    <property type="match status" value="1"/>
</dbReference>
<dbReference type="Pfam" id="PF00512">
    <property type="entry name" value="HisKA"/>
    <property type="match status" value="1"/>
</dbReference>
<feature type="domain" description="PAS" evidence="8">
    <location>
        <begin position="11"/>
        <end position="75"/>
    </location>
</feature>
<dbReference type="Gene3D" id="1.10.287.130">
    <property type="match status" value="1"/>
</dbReference>
<dbReference type="PRINTS" id="PR00344">
    <property type="entry name" value="BCTRLSENSOR"/>
</dbReference>
<evidence type="ECO:0000256" key="1">
    <source>
        <dbReference type="ARBA" id="ARBA00000085"/>
    </source>
</evidence>
<dbReference type="SMART" id="SM00387">
    <property type="entry name" value="HATPase_c"/>
    <property type="match status" value="1"/>
</dbReference>
<organism evidence="10">
    <name type="scientific">bioreactor metagenome</name>
    <dbReference type="NCBI Taxonomy" id="1076179"/>
    <lineage>
        <taxon>unclassified sequences</taxon>
        <taxon>metagenomes</taxon>
        <taxon>ecological metagenomes</taxon>
    </lineage>
</organism>
<dbReference type="InterPro" id="IPR004358">
    <property type="entry name" value="Sig_transdc_His_kin-like_C"/>
</dbReference>
<feature type="domain" description="PAC" evidence="9">
    <location>
        <begin position="78"/>
        <end position="130"/>
    </location>
</feature>
<dbReference type="InterPro" id="IPR035965">
    <property type="entry name" value="PAS-like_dom_sf"/>
</dbReference>
<dbReference type="CDD" id="cd00082">
    <property type="entry name" value="HisKA"/>
    <property type="match status" value="1"/>
</dbReference>
<dbReference type="FunFam" id="3.30.565.10:FF:000006">
    <property type="entry name" value="Sensor histidine kinase WalK"/>
    <property type="match status" value="1"/>
</dbReference>
<dbReference type="Pfam" id="PF00989">
    <property type="entry name" value="PAS"/>
    <property type="match status" value="1"/>
</dbReference>
<dbReference type="InterPro" id="IPR013767">
    <property type="entry name" value="PAS_fold"/>
</dbReference>
<evidence type="ECO:0000256" key="5">
    <source>
        <dbReference type="ARBA" id="ARBA00022777"/>
    </source>
</evidence>